<evidence type="ECO:0000256" key="2">
    <source>
        <dbReference type="ARBA" id="ARBA00022617"/>
    </source>
</evidence>
<dbReference type="SUPFAM" id="SSF46626">
    <property type="entry name" value="Cytochrome c"/>
    <property type="match status" value="1"/>
</dbReference>
<feature type="binding site" evidence="11">
    <location>
        <position position="142"/>
    </location>
    <ligand>
        <name>pyrroloquinoline quinone</name>
        <dbReference type="ChEBI" id="CHEBI:58442"/>
    </ligand>
</feature>
<keyword evidence="5 12" id="KW-0106">Calcium</keyword>
<dbReference type="Gene3D" id="1.10.760.10">
    <property type="entry name" value="Cytochrome c-like domain"/>
    <property type="match status" value="1"/>
</dbReference>
<keyword evidence="6 11" id="KW-0634">PQQ</keyword>
<dbReference type="GO" id="GO:0020037">
    <property type="term" value="F:heme binding"/>
    <property type="evidence" value="ECO:0007669"/>
    <property type="project" value="InterPro"/>
</dbReference>
<feature type="disulfide bond" evidence="13">
    <location>
        <begin position="136"/>
        <end position="137"/>
    </location>
</feature>
<dbReference type="Pfam" id="PF01011">
    <property type="entry name" value="PQQ"/>
    <property type="match status" value="2"/>
</dbReference>
<name>A0A9Q3W1W3_9GAMM</name>
<feature type="binding site" evidence="12">
    <location>
        <position position="205"/>
    </location>
    <ligand>
        <name>Ca(2+)</name>
        <dbReference type="ChEBI" id="CHEBI:29108"/>
    </ligand>
</feature>
<dbReference type="GO" id="GO:0016614">
    <property type="term" value="F:oxidoreductase activity, acting on CH-OH group of donors"/>
    <property type="evidence" value="ECO:0007669"/>
    <property type="project" value="InterPro"/>
</dbReference>
<evidence type="ECO:0000259" key="15">
    <source>
        <dbReference type="PROSITE" id="PS51007"/>
    </source>
</evidence>
<evidence type="ECO:0000256" key="6">
    <source>
        <dbReference type="ARBA" id="ARBA00022891"/>
    </source>
</evidence>
<feature type="binding site" description="axial binding residue" evidence="12">
    <location>
        <position position="629"/>
    </location>
    <ligand>
        <name>heme c</name>
        <dbReference type="ChEBI" id="CHEBI:61717"/>
    </ligand>
    <ligandPart>
        <name>Fe</name>
        <dbReference type="ChEBI" id="CHEBI:18248"/>
    </ligandPart>
</feature>
<dbReference type="EMBL" id="JAJVKT010000002">
    <property type="protein sequence ID" value="MCE7507489.1"/>
    <property type="molecule type" value="Genomic_DNA"/>
</dbReference>
<dbReference type="GO" id="GO:0009055">
    <property type="term" value="F:electron transfer activity"/>
    <property type="evidence" value="ECO:0007669"/>
    <property type="project" value="InterPro"/>
</dbReference>
<keyword evidence="17" id="KW-1185">Reference proteome</keyword>
<keyword evidence="8 12" id="KW-0408">Iron</keyword>
<evidence type="ECO:0000256" key="3">
    <source>
        <dbReference type="ARBA" id="ARBA00022723"/>
    </source>
</evidence>
<dbReference type="RefSeq" id="WP_080531788.1">
    <property type="nucleotide sequence ID" value="NZ_CP012331.1"/>
</dbReference>
<feature type="domain" description="Cytochrome c" evidence="15">
    <location>
        <begin position="612"/>
        <end position="691"/>
    </location>
</feature>
<feature type="binding site" description="covalent" evidence="11">
    <location>
        <position position="625"/>
    </location>
    <ligand>
        <name>heme c</name>
        <dbReference type="ChEBI" id="CHEBI:61717"/>
    </ligand>
</feature>
<dbReference type="Pfam" id="PF13442">
    <property type="entry name" value="Cytochrome_CBB3"/>
    <property type="match status" value="1"/>
</dbReference>
<feature type="binding site" evidence="12">
    <location>
        <position position="328"/>
    </location>
    <ligand>
        <name>Ca(2+)</name>
        <dbReference type="ChEBI" id="CHEBI:29108"/>
    </ligand>
</feature>
<dbReference type="InterPro" id="IPR001479">
    <property type="entry name" value="Quinoprotein_DH_CS"/>
</dbReference>
<gene>
    <name evidence="16" type="ORF">LZG35_02485</name>
</gene>
<feature type="signal peptide" evidence="14">
    <location>
        <begin position="1"/>
        <end position="29"/>
    </location>
</feature>
<proteinExistence type="inferred from homology"/>
<feature type="binding site" evidence="11">
    <location>
        <begin position="203"/>
        <end position="204"/>
    </location>
    <ligand>
        <name>pyrroloquinoline quinone</name>
        <dbReference type="ChEBI" id="CHEBI:58442"/>
    </ligand>
</feature>
<dbReference type="InterPro" id="IPR002372">
    <property type="entry name" value="PQQ_rpt_dom"/>
</dbReference>
<evidence type="ECO:0000256" key="1">
    <source>
        <dbReference type="ARBA" id="ARBA00008156"/>
    </source>
</evidence>
<comment type="cofactor">
    <cofactor evidence="11">
        <name>heme c</name>
        <dbReference type="ChEBI" id="CHEBI:61717"/>
    </cofactor>
    <text evidence="11">Binds 1 heme c group per subunit.</text>
</comment>
<feature type="binding site" evidence="11">
    <location>
        <begin position="414"/>
        <end position="415"/>
    </location>
    <ligand>
        <name>pyrroloquinoline quinone</name>
        <dbReference type="ChEBI" id="CHEBI:58442"/>
    </ligand>
</feature>
<evidence type="ECO:0000256" key="4">
    <source>
        <dbReference type="ARBA" id="ARBA00022729"/>
    </source>
</evidence>
<dbReference type="PROSITE" id="PS51007">
    <property type="entry name" value="CYTC"/>
    <property type="match status" value="1"/>
</dbReference>
<evidence type="ECO:0000256" key="5">
    <source>
        <dbReference type="ARBA" id="ARBA00022837"/>
    </source>
</evidence>
<dbReference type="KEGG" id="axe:P40_21330"/>
<dbReference type="Proteomes" id="UP001107961">
    <property type="component" value="Unassembled WGS sequence"/>
</dbReference>
<comment type="similarity">
    <text evidence="1">Belongs to the bacterial PQQ dehydrogenase family.</text>
</comment>
<dbReference type="InterPro" id="IPR018391">
    <property type="entry name" value="PQQ_b-propeller_rpt"/>
</dbReference>
<feature type="binding site" evidence="11">
    <location>
        <position position="263"/>
    </location>
    <ligand>
        <name>pyrroloquinoline quinone</name>
        <dbReference type="ChEBI" id="CHEBI:58442"/>
    </ligand>
</feature>
<dbReference type="GO" id="GO:0005509">
    <property type="term" value="F:calcium ion binding"/>
    <property type="evidence" value="ECO:0007669"/>
    <property type="project" value="InterPro"/>
</dbReference>
<dbReference type="InterPro" id="IPR036909">
    <property type="entry name" value="Cyt_c-like_dom_sf"/>
</dbReference>
<evidence type="ECO:0000256" key="9">
    <source>
        <dbReference type="ARBA" id="ARBA00023157"/>
    </source>
</evidence>
<dbReference type="SUPFAM" id="SSF50998">
    <property type="entry name" value="Quinoprotein alcohol dehydrogenase-like"/>
    <property type="match status" value="1"/>
</dbReference>
<feature type="binding site" evidence="11">
    <location>
        <position position="187"/>
    </location>
    <ligand>
        <name>pyrroloquinoline quinone</name>
        <dbReference type="ChEBI" id="CHEBI:58442"/>
    </ligand>
</feature>
<evidence type="ECO:0000256" key="12">
    <source>
        <dbReference type="PIRSR" id="PIRSR617512-3"/>
    </source>
</evidence>
<keyword evidence="7" id="KW-0560">Oxidoreductase</keyword>
<keyword evidence="2 11" id="KW-0349">Heme</keyword>
<dbReference type="Gene3D" id="2.140.10.10">
    <property type="entry name" value="Quinoprotein alcohol dehydrogenase-like superfamily"/>
    <property type="match status" value="1"/>
</dbReference>
<feature type="binding site" description="axial binding residue" evidence="12">
    <location>
        <position position="668"/>
    </location>
    <ligand>
        <name>heme c</name>
        <dbReference type="ChEBI" id="CHEBI:61717"/>
    </ligand>
    <ligandPart>
        <name>Fe</name>
        <dbReference type="ChEBI" id="CHEBI:18248"/>
    </ligandPart>
</feature>
<reference evidence="16" key="1">
    <citation type="submission" date="2022-01" db="EMBL/GenBank/DDBJ databases">
        <authorList>
            <person name="Karlyshev A.V."/>
            <person name="Jaspars M."/>
        </authorList>
    </citation>
    <scope>NUCLEOTIDE SEQUENCE</scope>
    <source>
        <strain evidence="16">AGSA3-2</strain>
    </source>
</reference>
<feature type="binding site" evidence="11">
    <location>
        <position position="90"/>
    </location>
    <ligand>
        <name>pyrroloquinoline quinone</name>
        <dbReference type="ChEBI" id="CHEBI:58442"/>
    </ligand>
</feature>
<feature type="chain" id="PRO_5040420963" evidence="14">
    <location>
        <begin position="30"/>
        <end position="698"/>
    </location>
</feature>
<feature type="binding site" evidence="11">
    <location>
        <position position="355"/>
    </location>
    <ligand>
        <name>pyrroloquinoline quinone</name>
        <dbReference type="ChEBI" id="CHEBI:58442"/>
    </ligand>
</feature>
<dbReference type="PANTHER" id="PTHR32303">
    <property type="entry name" value="QUINOPROTEIN ALCOHOL DEHYDROGENASE (CYTOCHROME C)"/>
    <property type="match status" value="1"/>
</dbReference>
<keyword evidence="4 14" id="KW-0732">Signal</keyword>
<comment type="cofactor">
    <cofactor evidence="12">
        <name>Ca(2+)</name>
        <dbReference type="ChEBI" id="CHEBI:29108"/>
    </cofactor>
    <text evidence="12">Binds 1 Ca(2+) ion per subunit.</text>
</comment>
<feature type="binding site" evidence="11">
    <location>
        <position position="565"/>
    </location>
    <ligand>
        <name>pyrroloquinoline quinone</name>
        <dbReference type="ChEBI" id="CHEBI:58442"/>
    </ligand>
</feature>
<evidence type="ECO:0000313" key="17">
    <source>
        <dbReference type="Proteomes" id="UP001107961"/>
    </source>
</evidence>
<dbReference type="InterPro" id="IPR009056">
    <property type="entry name" value="Cyt_c-like_dom"/>
</dbReference>
<dbReference type="SMART" id="SM00564">
    <property type="entry name" value="PQQ"/>
    <property type="match status" value="5"/>
</dbReference>
<evidence type="ECO:0000256" key="8">
    <source>
        <dbReference type="ARBA" id="ARBA00023004"/>
    </source>
</evidence>
<evidence type="ECO:0000256" key="11">
    <source>
        <dbReference type="PIRSR" id="PIRSR617512-2"/>
    </source>
</evidence>
<dbReference type="GO" id="GO:0016020">
    <property type="term" value="C:membrane"/>
    <property type="evidence" value="ECO:0007669"/>
    <property type="project" value="InterPro"/>
</dbReference>
<dbReference type="AlphaFoldDB" id="A0A9Q3W1W3"/>
<protein>
    <submittedName>
        <fullName evidence="16">PQQ-dependent dehydrogenase, methanol/ethanol family</fullName>
    </submittedName>
</protein>
<dbReference type="InterPro" id="IPR017512">
    <property type="entry name" value="PQQ_MeOH/EtOH_DH"/>
</dbReference>
<comment type="cofactor">
    <cofactor evidence="11">
        <name>pyrroloquinoline quinone</name>
        <dbReference type="ChEBI" id="CHEBI:58442"/>
    </cofactor>
    <text evidence="11">Binds 1 PQQ group per subunit.</text>
</comment>
<organism evidence="16 17">
    <name type="scientific">Alloalcanivorax xenomutans</name>
    <dbReference type="NCBI Taxonomy" id="1094342"/>
    <lineage>
        <taxon>Bacteria</taxon>
        <taxon>Pseudomonadati</taxon>
        <taxon>Pseudomonadota</taxon>
        <taxon>Gammaproteobacteria</taxon>
        <taxon>Oceanospirillales</taxon>
        <taxon>Alcanivoracaceae</taxon>
        <taxon>Alloalcanivorax</taxon>
    </lineage>
</organism>
<dbReference type="NCBIfam" id="TIGR03075">
    <property type="entry name" value="PQQ_enz_alc_DH"/>
    <property type="match status" value="1"/>
</dbReference>
<evidence type="ECO:0000313" key="16">
    <source>
        <dbReference type="EMBL" id="MCE7507489.1"/>
    </source>
</evidence>
<evidence type="ECO:0000256" key="13">
    <source>
        <dbReference type="PIRSR" id="PIRSR617512-4"/>
    </source>
</evidence>
<dbReference type="PROSITE" id="PS00364">
    <property type="entry name" value="BACTERIAL_PQQ_2"/>
    <property type="match status" value="1"/>
</dbReference>
<feature type="active site" description="Proton acceptor" evidence="10">
    <location>
        <position position="328"/>
    </location>
</feature>
<evidence type="ECO:0000256" key="14">
    <source>
        <dbReference type="SAM" id="SignalP"/>
    </source>
</evidence>
<dbReference type="InterPro" id="IPR011047">
    <property type="entry name" value="Quinoprotein_ADH-like_sf"/>
</dbReference>
<dbReference type="GO" id="GO:0030288">
    <property type="term" value="C:outer membrane-bounded periplasmic space"/>
    <property type="evidence" value="ECO:0007669"/>
    <property type="project" value="InterPro"/>
</dbReference>
<feature type="binding site" description="covalent" evidence="11">
    <location>
        <position position="628"/>
    </location>
    <ligand>
        <name>heme c</name>
        <dbReference type="ChEBI" id="CHEBI:61717"/>
    </ligand>
</feature>
<accession>A0A9Q3W1W3</accession>
<evidence type="ECO:0000256" key="7">
    <source>
        <dbReference type="ARBA" id="ARBA00023002"/>
    </source>
</evidence>
<keyword evidence="3 12" id="KW-0479">Metal-binding</keyword>
<feature type="binding site" evidence="12">
    <location>
        <position position="283"/>
    </location>
    <ligand>
        <name>Ca(2+)</name>
        <dbReference type="ChEBI" id="CHEBI:29108"/>
    </ligand>
</feature>
<keyword evidence="9 13" id="KW-1015">Disulfide bond</keyword>
<comment type="caution">
    <text evidence="16">The sequence shown here is derived from an EMBL/GenBank/DDBJ whole genome shotgun (WGS) entry which is preliminary data.</text>
</comment>
<evidence type="ECO:0000256" key="10">
    <source>
        <dbReference type="PIRSR" id="PIRSR617512-1"/>
    </source>
</evidence>
<sequence>MTLMLAFRRATMPSLLLLSSLFTAGPVMADQAGPDEASILANRDSGKDWPSHGFDYAGTRFSPLTQITSKNVDKLGLAWSYDLKSTRGIEATPIVVDGTMYVTASWSVVHALDAKTGKQLWSYDPKVPREKAYQACCDVVNRGVAVYKGKVFVGSLDGRLVALDAKSGKKVWEKDTIVDRSRPYTVTGAPRVFRGNVIIGNGGAEFGVRGYITAYDAETGKQKWRWFTVPGDPAKPYENDAMAKAAKTWDPKGKYWESGGGGTVWNSMVFDPELNLMYIGTGNGTPWAHRKRSPAGGDNLYLASIVAINPETGDYVWHYQETPGDNWDYTSTQDLILADIKIDGKLRKVIMHAPKNGFFFVVDRTNGKFISAQNFVDVNWATGYDKNGRPIEIAEARSEDKPFDAIPGPFGGHNWHSMSYSPKTGLAYFPAQNIPLNLMEDKNWKEHGSNKPGQPMSGIGWNTGMLINAETPSSKPFGRLLAWDPVKQQERWRYEHVAPWNGGTLSTAGNLVFQGTADARLMAFDAGSGDVLWQSPMGTGVIAAPISYQVDGEQYITIAAGWGGVFGQTQRASETTTPGTVYTFKLNGKAEMPEFAKHQLGNLLTGVKYDPALVEEGTYLYVSNCVFCHGVPGVDKGGNIPNLGYVDKSFIENLDKFVFNGPFVSRGMPDFTGKLSAEDVEKIKAFIQGTADAIRPKK</sequence>
<dbReference type="CDD" id="cd10279">
    <property type="entry name" value="PQQ_ADH_II"/>
    <property type="match status" value="1"/>
</dbReference>